<dbReference type="InterPro" id="IPR036631">
    <property type="entry name" value="MGMT_N_sf"/>
</dbReference>
<dbReference type="Pfam" id="PF01035">
    <property type="entry name" value="DNA_binding_1"/>
    <property type="match status" value="1"/>
</dbReference>
<evidence type="ECO:0000256" key="1">
    <source>
        <dbReference type="ARBA" id="ARBA00022763"/>
    </source>
</evidence>
<dbReference type="EMBL" id="JBHTJF010000023">
    <property type="protein sequence ID" value="MFD0943700.1"/>
    <property type="molecule type" value="Genomic_DNA"/>
</dbReference>
<organism evidence="3 4">
    <name type="scientific">Savagea faecisuis</name>
    <dbReference type="NCBI Taxonomy" id="1274803"/>
    <lineage>
        <taxon>Bacteria</taxon>
        <taxon>Bacillati</taxon>
        <taxon>Bacillota</taxon>
        <taxon>Bacilli</taxon>
        <taxon>Bacillales</taxon>
        <taxon>Caryophanaceae</taxon>
        <taxon>Savagea</taxon>
    </lineage>
</organism>
<keyword evidence="3" id="KW-0808">Transferase</keyword>
<reference evidence="4" key="1">
    <citation type="journal article" date="2019" name="Int. J. Syst. Evol. Microbiol.">
        <title>The Global Catalogue of Microorganisms (GCM) 10K type strain sequencing project: providing services to taxonomists for standard genome sequencing and annotation.</title>
        <authorList>
            <consortium name="The Broad Institute Genomics Platform"/>
            <consortium name="The Broad Institute Genome Sequencing Center for Infectious Disease"/>
            <person name="Wu L."/>
            <person name="Ma J."/>
        </authorList>
    </citation>
    <scope>NUCLEOTIDE SEQUENCE [LARGE SCALE GENOMIC DNA]</scope>
    <source>
        <strain evidence="4">CCUG 63563</strain>
    </source>
</reference>
<dbReference type="Gene3D" id="1.10.10.10">
    <property type="entry name" value="Winged helix-like DNA-binding domain superfamily/Winged helix DNA-binding domain"/>
    <property type="match status" value="1"/>
</dbReference>
<comment type="caution">
    <text evidence="3">The sequence shown here is derived from an EMBL/GenBank/DDBJ whole genome shotgun (WGS) entry which is preliminary data.</text>
</comment>
<evidence type="ECO:0000313" key="3">
    <source>
        <dbReference type="EMBL" id="MFD0943700.1"/>
    </source>
</evidence>
<dbReference type="CDD" id="cd06445">
    <property type="entry name" value="ATase"/>
    <property type="match status" value="1"/>
</dbReference>
<gene>
    <name evidence="3" type="ORF">ACFQ0V_07900</name>
</gene>
<name>A0ABW3GWX7_9BACL</name>
<evidence type="ECO:0000259" key="2">
    <source>
        <dbReference type="Pfam" id="PF01035"/>
    </source>
</evidence>
<keyword evidence="1" id="KW-0227">DNA damage</keyword>
<feature type="domain" description="Methylated-DNA-[protein]-cysteine S-methyltransferase DNA binding" evidence="2">
    <location>
        <begin position="72"/>
        <end position="148"/>
    </location>
</feature>
<dbReference type="GO" id="GO:0032259">
    <property type="term" value="P:methylation"/>
    <property type="evidence" value="ECO:0007669"/>
    <property type="project" value="UniProtKB-KW"/>
</dbReference>
<dbReference type="InterPro" id="IPR036217">
    <property type="entry name" value="MethylDNA_cys_MeTrfase_DNAb"/>
</dbReference>
<dbReference type="Proteomes" id="UP001596976">
    <property type="component" value="Unassembled WGS sequence"/>
</dbReference>
<sequence>MYEKIIETPIGPWVVQTLERKITWLAPIDMPRVKQISQNAAILQLAEQQVLSYFAGERMEFELASAFELTDIQADIFEAIMLIPYGETRTIQQVAAFIEKPEAVQAVKRALLHNGLWLIVPTHRVVDDGQEVFSGARAIEQQLLRHERDYRIL</sequence>
<evidence type="ECO:0000313" key="4">
    <source>
        <dbReference type="Proteomes" id="UP001596976"/>
    </source>
</evidence>
<keyword evidence="4" id="KW-1185">Reference proteome</keyword>
<dbReference type="SUPFAM" id="SSF53155">
    <property type="entry name" value="Methylated DNA-protein cysteine methyltransferase domain"/>
    <property type="match status" value="1"/>
</dbReference>
<dbReference type="InterPro" id="IPR036388">
    <property type="entry name" value="WH-like_DNA-bd_sf"/>
</dbReference>
<dbReference type="RefSeq" id="WP_381011990.1">
    <property type="nucleotide sequence ID" value="NZ_JBHTJF010000023.1"/>
</dbReference>
<keyword evidence="3" id="KW-0489">Methyltransferase</keyword>
<dbReference type="SUPFAM" id="SSF46767">
    <property type="entry name" value="Methylated DNA-protein cysteine methyltransferase, C-terminal domain"/>
    <property type="match status" value="1"/>
</dbReference>
<dbReference type="Gene3D" id="3.30.160.70">
    <property type="entry name" value="Methylated DNA-protein cysteine methyltransferase domain"/>
    <property type="match status" value="1"/>
</dbReference>
<dbReference type="GO" id="GO:0003908">
    <property type="term" value="F:methylated-DNA-[protein]-cysteine S-methyltransferase activity"/>
    <property type="evidence" value="ECO:0007669"/>
    <property type="project" value="UniProtKB-EC"/>
</dbReference>
<accession>A0ABW3GWX7</accession>
<dbReference type="InterPro" id="IPR014048">
    <property type="entry name" value="MethylDNA_cys_MeTrfase_DNA-bd"/>
</dbReference>
<dbReference type="NCBIfam" id="TIGR00589">
    <property type="entry name" value="ogt"/>
    <property type="match status" value="1"/>
</dbReference>
<proteinExistence type="predicted"/>
<dbReference type="PANTHER" id="PTHR10815">
    <property type="entry name" value="METHYLATED-DNA--PROTEIN-CYSTEINE METHYLTRANSFERASE"/>
    <property type="match status" value="1"/>
</dbReference>
<protein>
    <submittedName>
        <fullName evidence="3">Methylated-DNA--[protein]-cysteine S-methyltransferase</fullName>
        <ecNumber evidence="3">2.1.1.63</ecNumber>
    </submittedName>
</protein>
<dbReference type="PANTHER" id="PTHR10815:SF13">
    <property type="entry name" value="METHYLATED-DNA--PROTEIN-CYSTEINE METHYLTRANSFERASE"/>
    <property type="match status" value="1"/>
</dbReference>
<dbReference type="EC" id="2.1.1.63" evidence="3"/>